<keyword evidence="3" id="KW-1185">Reference proteome</keyword>
<dbReference type="SUPFAM" id="SSF51735">
    <property type="entry name" value="NAD(P)-binding Rossmann-fold domains"/>
    <property type="match status" value="1"/>
</dbReference>
<proteinExistence type="predicted"/>
<dbReference type="Proteomes" id="UP001210720">
    <property type="component" value="Unassembled WGS sequence"/>
</dbReference>
<dbReference type="Pfam" id="PF01370">
    <property type="entry name" value="Epimerase"/>
    <property type="match status" value="1"/>
</dbReference>
<name>A0ABT4XN23_9RHOB</name>
<dbReference type="InterPro" id="IPR050177">
    <property type="entry name" value="Lipid_A_modif_metabolic_enz"/>
</dbReference>
<reference evidence="2 3" key="1">
    <citation type="submission" date="2023-01" db="EMBL/GenBank/DDBJ databases">
        <title>Thalassococcus onchidii sp. nov., isolated from a marine invertebrate from the South China Sea.</title>
        <authorList>
            <person name="Xu S."/>
            <person name="Liu Z."/>
            <person name="Xu Y."/>
        </authorList>
    </citation>
    <scope>NUCLEOTIDE SEQUENCE [LARGE SCALE GENOMIC DNA]</scope>
    <source>
        <strain evidence="2 3">KCTC 32084</strain>
    </source>
</reference>
<evidence type="ECO:0000259" key="1">
    <source>
        <dbReference type="Pfam" id="PF01370"/>
    </source>
</evidence>
<gene>
    <name evidence="2" type="ORF">PFY00_01280</name>
</gene>
<feature type="domain" description="NAD-dependent epimerase/dehydratase" evidence="1">
    <location>
        <begin position="13"/>
        <end position="219"/>
    </location>
</feature>
<accession>A0ABT4XN23</accession>
<evidence type="ECO:0000313" key="2">
    <source>
        <dbReference type="EMBL" id="MDA7423346.1"/>
    </source>
</evidence>
<dbReference type="RefSeq" id="WP_271430708.1">
    <property type="nucleotide sequence ID" value="NZ_JAQIOY010000001.1"/>
</dbReference>
<sequence>MNIVAGTPHTHKILVLGANGRLGRMVRAVWSNPRFQEIEVIPVSRLGDVDGRGFAWNPGDDSGVFPQVDVVLALWGVIRGDPPVLKQNVVLAEKAIEVAEKTGAQTLLHASSVAVYAFGDDALSEESELDPVSPYGQSKLEMERIVLNHPTQVRQVLMRIGNVAGTQSLFDNLAKGQSITLDRFSDGTGPVRSFIAPHDLAASVLALAGDNSVSGPVNIAAPGVTAMADLVTAAGCQLEWRDAPTNAIKHVEMDTRLLQSVCRFPDESSQADYLLQSARATGVWP</sequence>
<protein>
    <submittedName>
        <fullName evidence="2">NAD-dependent epimerase/dehydratase family protein</fullName>
    </submittedName>
</protein>
<comment type="caution">
    <text evidence="2">The sequence shown here is derived from an EMBL/GenBank/DDBJ whole genome shotgun (WGS) entry which is preliminary data.</text>
</comment>
<evidence type="ECO:0000313" key="3">
    <source>
        <dbReference type="Proteomes" id="UP001210720"/>
    </source>
</evidence>
<dbReference type="PANTHER" id="PTHR43245">
    <property type="entry name" value="BIFUNCTIONAL POLYMYXIN RESISTANCE PROTEIN ARNA"/>
    <property type="match status" value="1"/>
</dbReference>
<dbReference type="Gene3D" id="3.40.50.720">
    <property type="entry name" value="NAD(P)-binding Rossmann-like Domain"/>
    <property type="match status" value="1"/>
</dbReference>
<dbReference type="PANTHER" id="PTHR43245:SF13">
    <property type="entry name" value="UDP-D-APIOSE_UDP-D-XYLOSE SYNTHASE 2"/>
    <property type="match status" value="1"/>
</dbReference>
<dbReference type="InterPro" id="IPR036291">
    <property type="entry name" value="NAD(P)-bd_dom_sf"/>
</dbReference>
<organism evidence="2 3">
    <name type="scientific">Thalassococcus lentus</name>
    <dbReference type="NCBI Taxonomy" id="1210524"/>
    <lineage>
        <taxon>Bacteria</taxon>
        <taxon>Pseudomonadati</taxon>
        <taxon>Pseudomonadota</taxon>
        <taxon>Alphaproteobacteria</taxon>
        <taxon>Rhodobacterales</taxon>
        <taxon>Roseobacteraceae</taxon>
        <taxon>Thalassococcus</taxon>
    </lineage>
</organism>
<dbReference type="EMBL" id="JAQIOY010000001">
    <property type="protein sequence ID" value="MDA7423346.1"/>
    <property type="molecule type" value="Genomic_DNA"/>
</dbReference>
<dbReference type="InterPro" id="IPR001509">
    <property type="entry name" value="Epimerase_deHydtase"/>
</dbReference>